<name>A0A2I1ED81_9GLOM</name>
<comment type="caution">
    <text evidence="1">The sequence shown here is derived from an EMBL/GenBank/DDBJ whole genome shotgun (WGS) entry which is preliminary data.</text>
</comment>
<organism evidence="1 2">
    <name type="scientific">Rhizophagus irregularis</name>
    <dbReference type="NCBI Taxonomy" id="588596"/>
    <lineage>
        <taxon>Eukaryota</taxon>
        <taxon>Fungi</taxon>
        <taxon>Fungi incertae sedis</taxon>
        <taxon>Mucoromycota</taxon>
        <taxon>Glomeromycotina</taxon>
        <taxon>Glomeromycetes</taxon>
        <taxon>Glomerales</taxon>
        <taxon>Glomeraceae</taxon>
        <taxon>Rhizophagus</taxon>
    </lineage>
</organism>
<sequence>MNISNHSGRDSTIQSIFDAGNEKFEAMAISDMQKLTEEISEADLKADKREVQHDEKVMKLYCLGLPRLQI</sequence>
<dbReference type="VEuPathDB" id="FungiDB:RhiirFUN_021625"/>
<dbReference type="EMBL" id="LLXH01000350">
    <property type="protein sequence ID" value="PKC68116.1"/>
    <property type="molecule type" value="Genomic_DNA"/>
</dbReference>
<dbReference type="VEuPathDB" id="FungiDB:RhiirA1_457614"/>
<reference evidence="1 2" key="1">
    <citation type="submission" date="2017-10" db="EMBL/GenBank/DDBJ databases">
        <title>Extensive intraspecific genome diversity in a model arbuscular mycorrhizal fungus.</title>
        <authorList>
            <person name="Chen E.C.H."/>
            <person name="Morin E."/>
            <person name="Baudet D."/>
            <person name="Noel J."/>
            <person name="Ndikumana S."/>
            <person name="Charron P."/>
            <person name="St-Onge C."/>
            <person name="Giorgi J."/>
            <person name="Grigoriev I.V."/>
            <person name="Roux C."/>
            <person name="Martin F.M."/>
            <person name="Corradi N."/>
        </authorList>
    </citation>
    <scope>NUCLEOTIDE SEQUENCE [LARGE SCALE GENOMIC DNA]</scope>
    <source>
        <strain evidence="1 2">A1</strain>
    </source>
</reference>
<dbReference type="AlphaFoldDB" id="A0A2I1ED81"/>
<evidence type="ECO:0000313" key="1">
    <source>
        <dbReference type="EMBL" id="PKC68116.1"/>
    </source>
</evidence>
<dbReference type="Proteomes" id="UP000232688">
    <property type="component" value="Unassembled WGS sequence"/>
</dbReference>
<gene>
    <name evidence="1" type="ORF">RhiirA1_457614</name>
</gene>
<accession>A0A2I1ED81</accession>
<evidence type="ECO:0000313" key="2">
    <source>
        <dbReference type="Proteomes" id="UP000232688"/>
    </source>
</evidence>
<protein>
    <submittedName>
        <fullName evidence="1">Uncharacterized protein</fullName>
    </submittedName>
</protein>
<proteinExistence type="predicted"/>
<reference evidence="1 2" key="2">
    <citation type="submission" date="2017-10" db="EMBL/GenBank/DDBJ databases">
        <title>Genome analyses suggest a sexual origin of heterokaryosis in a supposedly ancient asexual fungus.</title>
        <authorList>
            <person name="Corradi N."/>
            <person name="Sedzielewska K."/>
            <person name="Noel J."/>
            <person name="Charron P."/>
            <person name="Farinelli L."/>
            <person name="Marton T."/>
            <person name="Kruger M."/>
            <person name="Pelin A."/>
            <person name="Brachmann A."/>
            <person name="Corradi N."/>
        </authorList>
    </citation>
    <scope>NUCLEOTIDE SEQUENCE [LARGE SCALE GENOMIC DNA]</scope>
    <source>
        <strain evidence="1 2">A1</strain>
    </source>
</reference>